<keyword evidence="1" id="KW-0784">Thiamine biosynthesis</keyword>
<feature type="binding site" evidence="1">
    <location>
        <position position="271"/>
    </location>
    <ligand>
        <name>Mg(2+)</name>
        <dbReference type="ChEBI" id="CHEBI:18420"/>
        <label>5</label>
    </ligand>
</feature>
<dbReference type="PANTHER" id="PTHR30270">
    <property type="entry name" value="THIAMINE-MONOPHOSPHATE KINASE"/>
    <property type="match status" value="1"/>
</dbReference>
<dbReference type="EMBL" id="BDQX01000138">
    <property type="protein sequence ID" value="GBG08125.1"/>
    <property type="molecule type" value="Genomic_DNA"/>
</dbReference>
<keyword evidence="1" id="KW-0067">ATP-binding</keyword>
<dbReference type="RefSeq" id="WP_108993058.1">
    <property type="nucleotide sequence ID" value="NZ_BDQX01000138.1"/>
</dbReference>
<keyword evidence="5" id="KW-1185">Reference proteome</keyword>
<dbReference type="PANTHER" id="PTHR30270:SF0">
    <property type="entry name" value="THIAMINE-MONOPHOSPHATE KINASE"/>
    <property type="match status" value="1"/>
</dbReference>
<comment type="caution">
    <text evidence="1">Lacks conserved residue(s) required for the propagation of feature annotation.</text>
</comment>
<dbReference type="GO" id="GO:0000287">
    <property type="term" value="F:magnesium ion binding"/>
    <property type="evidence" value="ECO:0007669"/>
    <property type="project" value="UniProtKB-UniRule"/>
</dbReference>
<dbReference type="CDD" id="cd02194">
    <property type="entry name" value="ThiL"/>
    <property type="match status" value="1"/>
</dbReference>
<keyword evidence="1 4" id="KW-0418">Kinase</keyword>
<feature type="binding site" evidence="1">
    <location>
        <position position="32"/>
    </location>
    <ligand>
        <name>Mg(2+)</name>
        <dbReference type="ChEBI" id="CHEBI:18420"/>
        <label>3</label>
    </ligand>
</feature>
<feature type="domain" description="PurM-like N-terminal" evidence="2">
    <location>
        <begin position="30"/>
        <end position="151"/>
    </location>
</feature>
<dbReference type="AlphaFoldDB" id="A0A2R5EPV3"/>
<dbReference type="EC" id="2.7.4.16" evidence="1"/>
<feature type="binding site" evidence="1">
    <location>
        <position position="159"/>
    </location>
    <ligand>
        <name>ATP</name>
        <dbReference type="ChEBI" id="CHEBI:30616"/>
    </ligand>
</feature>
<dbReference type="GO" id="GO:0009030">
    <property type="term" value="F:thiamine-phosphate kinase activity"/>
    <property type="evidence" value="ECO:0007669"/>
    <property type="project" value="UniProtKB-UniRule"/>
</dbReference>
<keyword evidence="1" id="KW-0460">Magnesium</keyword>
<gene>
    <name evidence="1" type="primary">thiL</name>
    <name evidence="4" type="ORF">PAT3040_02693</name>
</gene>
<feature type="binding site" evidence="1">
    <location>
        <position position="85"/>
    </location>
    <ligand>
        <name>Mg(2+)</name>
        <dbReference type="ChEBI" id="CHEBI:18420"/>
        <label>3</label>
    </ligand>
</feature>
<comment type="miscellaneous">
    <text evidence="1">Reaction mechanism of ThiL seems to utilize a direct, inline transfer of the gamma-phosphate of ATP to TMP rather than a phosphorylated enzyme intermediate.</text>
</comment>
<dbReference type="GO" id="GO:0005524">
    <property type="term" value="F:ATP binding"/>
    <property type="evidence" value="ECO:0007669"/>
    <property type="project" value="UniProtKB-UniRule"/>
</dbReference>
<feature type="binding site" evidence="1">
    <location>
        <position position="321"/>
    </location>
    <ligand>
        <name>substrate</name>
    </ligand>
</feature>
<dbReference type="UniPathway" id="UPA00060">
    <property type="reaction ID" value="UER00142"/>
</dbReference>
<evidence type="ECO:0000259" key="2">
    <source>
        <dbReference type="Pfam" id="PF00586"/>
    </source>
</evidence>
<feature type="binding site" evidence="1">
    <location>
        <begin position="132"/>
        <end position="133"/>
    </location>
    <ligand>
        <name>ATP</name>
        <dbReference type="ChEBI" id="CHEBI:30616"/>
    </ligand>
</feature>
<evidence type="ECO:0000313" key="5">
    <source>
        <dbReference type="Proteomes" id="UP000245202"/>
    </source>
</evidence>
<keyword evidence="1" id="KW-0547">Nucleotide-binding</keyword>
<dbReference type="SUPFAM" id="SSF56042">
    <property type="entry name" value="PurM C-terminal domain-like"/>
    <property type="match status" value="1"/>
</dbReference>
<dbReference type="HAMAP" id="MF_02128">
    <property type="entry name" value="TMP_kinase"/>
    <property type="match status" value="1"/>
</dbReference>
<dbReference type="Gene3D" id="3.90.650.10">
    <property type="entry name" value="PurM-like C-terminal domain"/>
    <property type="match status" value="1"/>
</dbReference>
<dbReference type="GO" id="GO:0009228">
    <property type="term" value="P:thiamine biosynthetic process"/>
    <property type="evidence" value="ECO:0007669"/>
    <property type="project" value="UniProtKB-KW"/>
</dbReference>
<feature type="binding site" evidence="1">
    <location>
        <position position="383"/>
    </location>
    <ligand>
        <name>substrate</name>
    </ligand>
</feature>
<dbReference type="InterPro" id="IPR016188">
    <property type="entry name" value="PurM-like_N"/>
</dbReference>
<keyword evidence="1" id="KW-0479">Metal-binding</keyword>
<dbReference type="InterPro" id="IPR006283">
    <property type="entry name" value="ThiL-like"/>
</dbReference>
<dbReference type="InterPro" id="IPR010918">
    <property type="entry name" value="PurM-like_C_dom"/>
</dbReference>
<dbReference type="Pfam" id="PF02769">
    <property type="entry name" value="AIRS_C"/>
    <property type="match status" value="1"/>
</dbReference>
<dbReference type="SUPFAM" id="SSF55326">
    <property type="entry name" value="PurM N-terminal domain-like"/>
    <property type="match status" value="1"/>
</dbReference>
<dbReference type="Pfam" id="PF00586">
    <property type="entry name" value="AIRS"/>
    <property type="match status" value="1"/>
</dbReference>
<protein>
    <recommendedName>
        <fullName evidence="1">Thiamine-monophosphate kinase</fullName>
        <shortName evidence="1">TMP kinase</shortName>
        <shortName evidence="1">Thiamine-phosphate kinase</shortName>
        <ecNumber evidence="1">2.7.4.16</ecNumber>
    </recommendedName>
</protein>
<feature type="binding site" evidence="1">
    <location>
        <position position="56"/>
    </location>
    <ligand>
        <name>Mg(2+)</name>
        <dbReference type="ChEBI" id="CHEBI:18420"/>
        <label>2</label>
    </ligand>
</feature>
<dbReference type="Gene3D" id="3.30.1330.10">
    <property type="entry name" value="PurM-like, N-terminal domain"/>
    <property type="match status" value="1"/>
</dbReference>
<reference evidence="4 5" key="1">
    <citation type="submission" date="2017-08" db="EMBL/GenBank/DDBJ databases">
        <title>Substantial Increase in Enzyme Production by Combined Drug-Resistance Mutations in Paenibacillus agaridevorans.</title>
        <authorList>
            <person name="Tanaka Y."/>
            <person name="Funane K."/>
            <person name="Hosaka T."/>
            <person name="Shiwa Y."/>
            <person name="Fujita N."/>
            <person name="Miyazaki T."/>
            <person name="Yoshikawa H."/>
            <person name="Murakami K."/>
            <person name="Kasahara K."/>
            <person name="Inaoka T."/>
            <person name="Hiraga Y."/>
            <person name="Ochi K."/>
        </authorList>
    </citation>
    <scope>NUCLEOTIDE SEQUENCE [LARGE SCALE GENOMIC DNA]</scope>
    <source>
        <strain evidence="4 5">T-3040</strain>
    </source>
</reference>
<evidence type="ECO:0000256" key="1">
    <source>
        <dbReference type="HAMAP-Rule" id="MF_02128"/>
    </source>
</evidence>
<dbReference type="InterPro" id="IPR036676">
    <property type="entry name" value="PurM-like_C_sf"/>
</dbReference>
<dbReference type="InterPro" id="IPR036921">
    <property type="entry name" value="PurM-like_N_sf"/>
</dbReference>
<feature type="binding site" evidence="1">
    <location>
        <position position="133"/>
    </location>
    <ligand>
        <name>Mg(2+)</name>
        <dbReference type="ChEBI" id="CHEBI:18420"/>
        <label>1</label>
    </ligand>
</feature>
<feature type="binding site" evidence="1">
    <location>
        <position position="268"/>
    </location>
    <ligand>
        <name>Mg(2+)</name>
        <dbReference type="ChEBI" id="CHEBI:18420"/>
        <label>3</label>
    </ligand>
</feature>
<comment type="pathway">
    <text evidence="1">Cofactor biosynthesis; thiamine diphosphate biosynthesis; thiamine diphosphate from thiamine phosphate: step 1/1.</text>
</comment>
<feature type="binding site" evidence="1">
    <location>
        <position position="85"/>
    </location>
    <ligand>
        <name>Mg(2+)</name>
        <dbReference type="ChEBI" id="CHEBI:18420"/>
        <label>4</label>
    </ligand>
</feature>
<proteinExistence type="inferred from homology"/>
<comment type="catalytic activity">
    <reaction evidence="1">
        <text>thiamine phosphate + ATP = thiamine diphosphate + ADP</text>
        <dbReference type="Rhea" id="RHEA:15913"/>
        <dbReference type="ChEBI" id="CHEBI:30616"/>
        <dbReference type="ChEBI" id="CHEBI:37575"/>
        <dbReference type="ChEBI" id="CHEBI:58937"/>
        <dbReference type="ChEBI" id="CHEBI:456216"/>
        <dbReference type="EC" id="2.7.4.16"/>
    </reaction>
</comment>
<dbReference type="GO" id="GO:0009229">
    <property type="term" value="P:thiamine diphosphate biosynthetic process"/>
    <property type="evidence" value="ECO:0007669"/>
    <property type="project" value="UniProtKB-UniRule"/>
</dbReference>
<comment type="function">
    <text evidence="1">Catalyzes the ATP-dependent phosphorylation of thiamine-monophosphate (TMP) to form thiamine-pyrophosphate (TPP), the active form of vitamin B1.</text>
</comment>
<name>A0A2R5EPV3_9BACL</name>
<feature type="binding site" evidence="1">
    <location>
        <position position="85"/>
    </location>
    <ligand>
        <name>Mg(2+)</name>
        <dbReference type="ChEBI" id="CHEBI:18420"/>
        <label>2</label>
    </ligand>
</feature>
<feature type="binding site" evidence="1">
    <location>
        <position position="32"/>
    </location>
    <ligand>
        <name>Mg(2+)</name>
        <dbReference type="ChEBI" id="CHEBI:18420"/>
        <label>4</label>
    </ligand>
</feature>
<feature type="domain" description="PurM-like C-terminal" evidence="3">
    <location>
        <begin position="242"/>
        <end position="359"/>
    </location>
</feature>
<feature type="binding site" evidence="1">
    <location>
        <position position="56"/>
    </location>
    <ligand>
        <name>Mg(2+)</name>
        <dbReference type="ChEBI" id="CHEBI:18420"/>
        <label>1</label>
    </ligand>
</feature>
<sequence length="387" mass="40990">MDEFASITHWTGRRQSAEWQRARGVLLGIGDDAAAVDITGASDGILGAKHMVLAVDTMVENVHFSSETMRDEDVGYKALAANVSDIAAMGGVPLHALVSVAVPKSYGPERMRRLYDGLYECAERYGVAVIGGDTTSSPDRLVISVTLTGTVEAGREVRRSGAKPGEGVFLTGAVGLSAAGLHLLLAEAGGGGAAGSAKQRLQAGDVEAGHVMPHAEAGYLELIQGQEQDGERETGQSRAALVAAHQRPSPSVRAGRLLLEHGCSSLNDVSDGVASEAWEIAEASGLRLVLRESSLPLNDALKEYGVDASLNPQEWMLYGGEDYVLLGTIAKDKLEEVRDVFREEGLPFFEIGETLEGPVGVELVRESAQSGDERNIPVAKRGYNHFG</sequence>
<accession>A0A2R5EPV3</accession>
<comment type="caution">
    <text evidence="4">The sequence shown here is derived from an EMBL/GenBank/DDBJ whole genome shotgun (WGS) entry which is preliminary data.</text>
</comment>
<feature type="binding site" evidence="1">
    <location>
        <position position="63"/>
    </location>
    <ligand>
        <name>substrate</name>
    </ligand>
</feature>
<feature type="binding site" evidence="1">
    <location>
        <position position="270"/>
    </location>
    <ligand>
        <name>ATP</name>
        <dbReference type="ChEBI" id="CHEBI:30616"/>
    </ligand>
</feature>
<dbReference type="Proteomes" id="UP000245202">
    <property type="component" value="Unassembled WGS sequence"/>
</dbReference>
<feature type="binding site" evidence="1">
    <location>
        <position position="115"/>
    </location>
    <ligand>
        <name>ATP</name>
        <dbReference type="ChEBI" id="CHEBI:30616"/>
    </ligand>
</feature>
<evidence type="ECO:0000259" key="3">
    <source>
        <dbReference type="Pfam" id="PF02769"/>
    </source>
</evidence>
<comment type="similarity">
    <text evidence="1">Belongs to the thiamine-monophosphate kinase family.</text>
</comment>
<evidence type="ECO:0000313" key="4">
    <source>
        <dbReference type="EMBL" id="GBG08125.1"/>
    </source>
</evidence>
<keyword evidence="1" id="KW-0808">Transferase</keyword>
<organism evidence="4 5">
    <name type="scientific">Paenibacillus agaridevorans</name>
    <dbReference type="NCBI Taxonomy" id="171404"/>
    <lineage>
        <taxon>Bacteria</taxon>
        <taxon>Bacillati</taxon>
        <taxon>Bacillota</taxon>
        <taxon>Bacilli</taxon>
        <taxon>Bacillales</taxon>
        <taxon>Paenibacillaceae</taxon>
        <taxon>Paenibacillus</taxon>
    </lineage>
</organism>